<dbReference type="Proteomes" id="UP000321514">
    <property type="component" value="Unassembled WGS sequence"/>
</dbReference>
<reference evidence="5 8" key="2">
    <citation type="submission" date="2019-07" db="EMBL/GenBank/DDBJ databases">
        <title>Whole genome shotgun sequence of Myxococcus fulvus NBRC 100333.</title>
        <authorList>
            <person name="Hosoyama A."/>
            <person name="Uohara A."/>
            <person name="Ohji S."/>
            <person name="Ichikawa N."/>
        </authorList>
    </citation>
    <scope>NUCLEOTIDE SEQUENCE [LARGE SCALE GENOMIC DNA]</scope>
    <source>
        <strain evidence="5 8">NBRC 100333</strain>
    </source>
</reference>
<gene>
    <name evidence="5" type="ORF">MFU01_17760</name>
    <name evidence="6" type="ORF">SAMN05443572_104630</name>
</gene>
<dbReference type="PANTHER" id="PTHR46796">
    <property type="entry name" value="HTH-TYPE TRANSCRIPTIONAL ACTIVATOR RHAS-RELATED"/>
    <property type="match status" value="1"/>
</dbReference>
<dbReference type="PROSITE" id="PS00041">
    <property type="entry name" value="HTH_ARAC_FAMILY_1"/>
    <property type="match status" value="1"/>
</dbReference>
<dbReference type="EMBL" id="BJXR01000017">
    <property type="protein sequence ID" value="GEN06739.1"/>
    <property type="molecule type" value="Genomic_DNA"/>
</dbReference>
<dbReference type="GO" id="GO:0043565">
    <property type="term" value="F:sequence-specific DNA binding"/>
    <property type="evidence" value="ECO:0007669"/>
    <property type="project" value="InterPro"/>
</dbReference>
<evidence type="ECO:0000256" key="3">
    <source>
        <dbReference type="ARBA" id="ARBA00023163"/>
    </source>
</evidence>
<keyword evidence="7" id="KW-1185">Reference proteome</keyword>
<name>A0A511SXY1_MYXFU</name>
<evidence type="ECO:0000256" key="2">
    <source>
        <dbReference type="ARBA" id="ARBA00023125"/>
    </source>
</evidence>
<keyword evidence="3" id="KW-0804">Transcription</keyword>
<reference evidence="6 7" key="1">
    <citation type="submission" date="2016-10" db="EMBL/GenBank/DDBJ databases">
        <authorList>
            <person name="Varghese N."/>
            <person name="Submissions S."/>
        </authorList>
    </citation>
    <scope>NUCLEOTIDE SEQUENCE [LARGE SCALE GENOMIC DNA]</scope>
    <source>
        <strain evidence="6 7">DSM 16525</strain>
    </source>
</reference>
<sequence length="266" mass="29214">MFTGMPRMHASLLYSAPDLQLARVTCDGHDGPRPREEGMDSERLILALHGRFQYRDSRTRAVVSPGVGLRLGPQRPCEIRHPHGGGDACLSVRGAWLRRWSHSDTSTLTVSAEAYVRLQDLLSSVARGGPVERVQVEETLGLVLTPDERGTTTVSPRERDIAHAIAHVAALHFDTRVSVESLATSAGVSPFHACRVFRKVTGTGIHQYIQEVRLRHALALLLDTRLPLADVALEAGFANQGHLGNAFRRRYGRSPGATRRSRSTIP</sequence>
<dbReference type="Gene3D" id="1.10.10.60">
    <property type="entry name" value="Homeodomain-like"/>
    <property type="match status" value="2"/>
</dbReference>
<comment type="caution">
    <text evidence="5">The sequence shown here is derived from an EMBL/GenBank/DDBJ whole genome shotgun (WGS) entry which is preliminary data.</text>
</comment>
<dbReference type="EMBL" id="FOIB01000004">
    <property type="protein sequence ID" value="SEU05678.1"/>
    <property type="molecule type" value="Genomic_DNA"/>
</dbReference>
<feature type="domain" description="HTH araC/xylS-type" evidence="4">
    <location>
        <begin position="163"/>
        <end position="261"/>
    </location>
</feature>
<dbReference type="STRING" id="1334629.MFUL124B02_39565"/>
<dbReference type="InterPro" id="IPR018062">
    <property type="entry name" value="HTH_AraC-typ_CS"/>
</dbReference>
<evidence type="ECO:0000256" key="1">
    <source>
        <dbReference type="ARBA" id="ARBA00023015"/>
    </source>
</evidence>
<evidence type="ECO:0000313" key="7">
    <source>
        <dbReference type="Proteomes" id="UP000183760"/>
    </source>
</evidence>
<organism evidence="5 8">
    <name type="scientific">Myxococcus fulvus</name>
    <dbReference type="NCBI Taxonomy" id="33"/>
    <lineage>
        <taxon>Bacteria</taxon>
        <taxon>Pseudomonadati</taxon>
        <taxon>Myxococcota</taxon>
        <taxon>Myxococcia</taxon>
        <taxon>Myxococcales</taxon>
        <taxon>Cystobacterineae</taxon>
        <taxon>Myxococcaceae</taxon>
        <taxon>Myxococcus</taxon>
    </lineage>
</organism>
<dbReference type="InterPro" id="IPR018060">
    <property type="entry name" value="HTH_AraC"/>
</dbReference>
<dbReference type="SUPFAM" id="SSF46689">
    <property type="entry name" value="Homeodomain-like"/>
    <property type="match status" value="2"/>
</dbReference>
<evidence type="ECO:0000313" key="8">
    <source>
        <dbReference type="Proteomes" id="UP000321514"/>
    </source>
</evidence>
<keyword evidence="1" id="KW-0805">Transcription regulation</keyword>
<dbReference type="GO" id="GO:0003700">
    <property type="term" value="F:DNA-binding transcription factor activity"/>
    <property type="evidence" value="ECO:0007669"/>
    <property type="project" value="InterPro"/>
</dbReference>
<dbReference type="RefSeq" id="WP_052771330.1">
    <property type="nucleotide sequence ID" value="NZ_BJXR01000017.1"/>
</dbReference>
<proteinExistence type="predicted"/>
<dbReference type="Pfam" id="PF12833">
    <property type="entry name" value="HTH_18"/>
    <property type="match status" value="1"/>
</dbReference>
<dbReference type="InterPro" id="IPR009057">
    <property type="entry name" value="Homeodomain-like_sf"/>
</dbReference>
<evidence type="ECO:0000313" key="6">
    <source>
        <dbReference type="EMBL" id="SEU05678.1"/>
    </source>
</evidence>
<protein>
    <submittedName>
        <fullName evidence="5">AraC family transcriptional regulator</fullName>
    </submittedName>
    <submittedName>
        <fullName evidence="6">AraC-type DNA-binding protein</fullName>
    </submittedName>
</protein>
<evidence type="ECO:0000313" key="5">
    <source>
        <dbReference type="EMBL" id="GEN06739.1"/>
    </source>
</evidence>
<accession>A0A511SXY1</accession>
<dbReference type="Proteomes" id="UP000183760">
    <property type="component" value="Unassembled WGS sequence"/>
</dbReference>
<dbReference type="InterPro" id="IPR050204">
    <property type="entry name" value="AraC_XylS_family_regulators"/>
</dbReference>
<dbReference type="OrthoDB" id="112032at2"/>
<dbReference type="PROSITE" id="PS01124">
    <property type="entry name" value="HTH_ARAC_FAMILY_2"/>
    <property type="match status" value="1"/>
</dbReference>
<dbReference type="SMART" id="SM00342">
    <property type="entry name" value="HTH_ARAC"/>
    <property type="match status" value="1"/>
</dbReference>
<evidence type="ECO:0000259" key="4">
    <source>
        <dbReference type="PROSITE" id="PS01124"/>
    </source>
</evidence>
<dbReference type="AlphaFoldDB" id="A0A511SXY1"/>
<keyword evidence="2 6" id="KW-0238">DNA-binding</keyword>
<dbReference type="PANTHER" id="PTHR46796:SF6">
    <property type="entry name" value="ARAC SUBFAMILY"/>
    <property type="match status" value="1"/>
</dbReference>